<comment type="caution">
    <text evidence="1">The sequence shown here is derived from an EMBL/GenBank/DDBJ whole genome shotgun (WGS) entry which is preliminary data.</text>
</comment>
<accession>A0A4C1UP48</accession>
<reference evidence="1 2" key="1">
    <citation type="journal article" date="2019" name="Commun. Biol.">
        <title>The bagworm genome reveals a unique fibroin gene that provides high tensile strength.</title>
        <authorList>
            <person name="Kono N."/>
            <person name="Nakamura H."/>
            <person name="Ohtoshi R."/>
            <person name="Tomita M."/>
            <person name="Numata K."/>
            <person name="Arakawa K."/>
        </authorList>
    </citation>
    <scope>NUCLEOTIDE SEQUENCE [LARGE SCALE GENOMIC DNA]</scope>
</reference>
<protein>
    <submittedName>
        <fullName evidence="1">Uncharacterized protein</fullName>
    </submittedName>
</protein>
<keyword evidence="2" id="KW-1185">Reference proteome</keyword>
<evidence type="ECO:0000313" key="1">
    <source>
        <dbReference type="EMBL" id="GBP28109.1"/>
    </source>
</evidence>
<dbReference type="AlphaFoldDB" id="A0A4C1UP48"/>
<gene>
    <name evidence="1" type="ORF">EVAR_21231_1</name>
</gene>
<name>A0A4C1UP48_EUMVA</name>
<sequence>MRTRHKLPEKKMERRLQPEHIPNINTRAEKRAISPRIQRKRDCARPAVYWNKSLVSIEAGRDVSRRNLATET</sequence>
<organism evidence="1 2">
    <name type="scientific">Eumeta variegata</name>
    <name type="common">Bagworm moth</name>
    <name type="synonym">Eumeta japonica</name>
    <dbReference type="NCBI Taxonomy" id="151549"/>
    <lineage>
        <taxon>Eukaryota</taxon>
        <taxon>Metazoa</taxon>
        <taxon>Ecdysozoa</taxon>
        <taxon>Arthropoda</taxon>
        <taxon>Hexapoda</taxon>
        <taxon>Insecta</taxon>
        <taxon>Pterygota</taxon>
        <taxon>Neoptera</taxon>
        <taxon>Endopterygota</taxon>
        <taxon>Lepidoptera</taxon>
        <taxon>Glossata</taxon>
        <taxon>Ditrysia</taxon>
        <taxon>Tineoidea</taxon>
        <taxon>Psychidae</taxon>
        <taxon>Oiketicinae</taxon>
        <taxon>Eumeta</taxon>
    </lineage>
</organism>
<dbReference type="Proteomes" id="UP000299102">
    <property type="component" value="Unassembled WGS sequence"/>
</dbReference>
<evidence type="ECO:0000313" key="2">
    <source>
        <dbReference type="Proteomes" id="UP000299102"/>
    </source>
</evidence>
<dbReference type="EMBL" id="BGZK01000202">
    <property type="protein sequence ID" value="GBP28109.1"/>
    <property type="molecule type" value="Genomic_DNA"/>
</dbReference>
<proteinExistence type="predicted"/>